<dbReference type="InterPro" id="IPR036291">
    <property type="entry name" value="NAD(P)-bd_dom_sf"/>
</dbReference>
<evidence type="ECO:0000256" key="2">
    <source>
        <dbReference type="ARBA" id="ARBA00005689"/>
    </source>
</evidence>
<sequence>MKIGMPREIKAGEDRVVFTPIEAAELVGDGHCVLIETEAGLKAGFTDEEYLEVGAQIRLTMDEIYKEADFIVKVKEISPEEYELLRENQMIFACLHPASNREEVDVLIKKKVIALTAEDSHRYGSPNCEVAGKLGALMGAYHLLSINGGNGQLICGIGGASGANVLVLGAGIVGKAATEIVSALGADVTLMDINIGALRHCQEIFPKNVNTMISNQQSIKKVLQDIDLVINCVKWPKHRKDHLITRDMLKIMKKGSVIVDISADVGGAIETYKPTTHADPTYVLDGVVHYGVDNIPGAAPHTASKAYAASVLPHIRSIANNGVAEACRRDGYLRRSLTVYKGILTHEETCVVQGREFTFPEEALGLTARNDLDFVPNATTTKLPMKMS</sequence>
<feature type="domain" description="Alanine dehydrogenase/pyridine nucleotide transhydrogenase NAD(H)-binding" evidence="5">
    <location>
        <begin position="143"/>
        <end position="291"/>
    </location>
</feature>
<dbReference type="EMBL" id="CP017704">
    <property type="protein sequence ID" value="ASS95353.1"/>
    <property type="molecule type" value="Genomic_DNA"/>
</dbReference>
<evidence type="ECO:0000256" key="1">
    <source>
        <dbReference type="ARBA" id="ARBA00005206"/>
    </source>
</evidence>
<gene>
    <name evidence="7" type="ORF">BS1321_16395</name>
</gene>
<dbReference type="Pfam" id="PF05222">
    <property type="entry name" value="AlaDh_PNT_N"/>
    <property type="match status" value="1"/>
</dbReference>
<feature type="domain" description="Alanine dehydrogenase/pyridine nucleotide transhydrogenase N-terminal" evidence="6">
    <location>
        <begin position="4"/>
        <end position="131"/>
    </location>
</feature>
<evidence type="ECO:0000313" key="7">
    <source>
        <dbReference type="EMBL" id="ASS95353.1"/>
    </source>
</evidence>
<dbReference type="RefSeq" id="WP_063235837.1">
    <property type="nucleotide sequence ID" value="NZ_BCVO01000032.1"/>
</dbReference>
<evidence type="ECO:0000259" key="5">
    <source>
        <dbReference type="SMART" id="SM01002"/>
    </source>
</evidence>
<comment type="similarity">
    <text evidence="2">Belongs to the AlaDH/PNT family.</text>
</comment>
<reference evidence="7 8" key="1">
    <citation type="submission" date="2016-10" db="EMBL/GenBank/DDBJ databases">
        <title>The whole genome sequencing and assembly of Bacillus simplex DSM 1321 strain.</title>
        <authorList>
            <person name="Park M.-K."/>
            <person name="Lee Y.-J."/>
            <person name="Yi H."/>
            <person name="Bahn Y.-S."/>
            <person name="Kim J.F."/>
            <person name="Lee D.-W."/>
        </authorList>
    </citation>
    <scope>NUCLEOTIDE SEQUENCE [LARGE SCALE GENOMIC DNA]</scope>
    <source>
        <strain evidence="7 8">DSM 1321</strain>
    </source>
</reference>
<dbReference type="Pfam" id="PF01262">
    <property type="entry name" value="AlaDh_PNT_C"/>
    <property type="match status" value="1"/>
</dbReference>
<keyword evidence="4" id="KW-0560">Oxidoreductase</keyword>
<dbReference type="InterPro" id="IPR008141">
    <property type="entry name" value="Ala_DH"/>
</dbReference>
<proteinExistence type="inferred from homology"/>
<dbReference type="GeneID" id="56474340"/>
<evidence type="ECO:0000256" key="4">
    <source>
        <dbReference type="ARBA" id="ARBA00023002"/>
    </source>
</evidence>
<evidence type="ECO:0000313" key="8">
    <source>
        <dbReference type="Proteomes" id="UP000214618"/>
    </source>
</evidence>
<dbReference type="SMART" id="SM01002">
    <property type="entry name" value="AlaDh_PNT_C"/>
    <property type="match status" value="1"/>
</dbReference>
<dbReference type="SUPFAM" id="SSF52283">
    <property type="entry name" value="Formate/glycerate dehydrogenase catalytic domain-like"/>
    <property type="match status" value="1"/>
</dbReference>
<dbReference type="PANTHER" id="PTHR42795">
    <property type="entry name" value="ALANINE DEHYDROGENASE"/>
    <property type="match status" value="1"/>
</dbReference>
<evidence type="ECO:0000256" key="3">
    <source>
        <dbReference type="ARBA" id="ARBA00012897"/>
    </source>
</evidence>
<dbReference type="InterPro" id="IPR007886">
    <property type="entry name" value="AlaDH/PNT_N"/>
</dbReference>
<dbReference type="GO" id="GO:0042853">
    <property type="term" value="P:L-alanine catabolic process"/>
    <property type="evidence" value="ECO:0007669"/>
    <property type="project" value="InterPro"/>
</dbReference>
<protein>
    <recommendedName>
        <fullName evidence="3">alanine dehydrogenase</fullName>
        <ecNumber evidence="3">1.4.1.1</ecNumber>
    </recommendedName>
</protein>
<dbReference type="InterPro" id="IPR007698">
    <property type="entry name" value="AlaDH/PNT_NAD(H)-bd"/>
</dbReference>
<dbReference type="AlphaFoldDB" id="A0A223EJG1"/>
<accession>A0A223EJG1</accession>
<dbReference type="Proteomes" id="UP000214618">
    <property type="component" value="Chromosome"/>
</dbReference>
<evidence type="ECO:0000259" key="6">
    <source>
        <dbReference type="SMART" id="SM01003"/>
    </source>
</evidence>
<dbReference type="GO" id="GO:0000286">
    <property type="term" value="F:alanine dehydrogenase activity"/>
    <property type="evidence" value="ECO:0007669"/>
    <property type="project" value="UniProtKB-EC"/>
</dbReference>
<dbReference type="GO" id="GO:0005886">
    <property type="term" value="C:plasma membrane"/>
    <property type="evidence" value="ECO:0007669"/>
    <property type="project" value="TreeGrafter"/>
</dbReference>
<dbReference type="PANTHER" id="PTHR42795:SF1">
    <property type="entry name" value="ALANINE DEHYDROGENASE"/>
    <property type="match status" value="1"/>
</dbReference>
<name>A0A223EJG1_9BACI</name>
<dbReference type="Gene3D" id="3.40.50.720">
    <property type="entry name" value="NAD(P)-binding Rossmann-like Domain"/>
    <property type="match status" value="2"/>
</dbReference>
<dbReference type="SMART" id="SM01003">
    <property type="entry name" value="AlaDh_PNT_N"/>
    <property type="match status" value="1"/>
</dbReference>
<comment type="pathway">
    <text evidence="1">Amino-acid degradation; L-alanine degradation via dehydrogenase pathway; NH(3) and pyruvate from L-alanine: step 1/1.</text>
</comment>
<dbReference type="EC" id="1.4.1.1" evidence="3"/>
<dbReference type="SUPFAM" id="SSF51735">
    <property type="entry name" value="NAD(P)-binding Rossmann-fold domains"/>
    <property type="match status" value="1"/>
</dbReference>
<organism evidence="7 8">
    <name type="scientific">Peribacillus simplex NBRC 15720 = DSM 1321</name>
    <dbReference type="NCBI Taxonomy" id="1349754"/>
    <lineage>
        <taxon>Bacteria</taxon>
        <taxon>Bacillati</taxon>
        <taxon>Bacillota</taxon>
        <taxon>Bacilli</taxon>
        <taxon>Bacillales</taxon>
        <taxon>Bacillaceae</taxon>
        <taxon>Peribacillus</taxon>
    </lineage>
</organism>
<dbReference type="OrthoDB" id="9804592at2"/>
<dbReference type="CDD" id="cd05305">
    <property type="entry name" value="L-AlaDH"/>
    <property type="match status" value="1"/>
</dbReference>